<dbReference type="InterPro" id="IPR018958">
    <property type="entry name" value="Knr4/Smi1-like_dom"/>
</dbReference>
<evidence type="ECO:0000259" key="1">
    <source>
        <dbReference type="SMART" id="SM00860"/>
    </source>
</evidence>
<name>A0ABM8T8Z0_9BURK</name>
<keyword evidence="3" id="KW-1185">Reference proteome</keyword>
<accession>A0ABM8T8Z0</accession>
<evidence type="ECO:0000313" key="2">
    <source>
        <dbReference type="EMBL" id="CAE6871534.1"/>
    </source>
</evidence>
<evidence type="ECO:0000313" key="3">
    <source>
        <dbReference type="Proteomes" id="UP000674425"/>
    </source>
</evidence>
<comment type="caution">
    <text evidence="2">The sequence shown here is derived from an EMBL/GenBank/DDBJ whole genome shotgun (WGS) entry which is preliminary data.</text>
</comment>
<organism evidence="2 3">
    <name type="scientific">Paraburkholderia aspalathi</name>
    <dbReference type="NCBI Taxonomy" id="1324617"/>
    <lineage>
        <taxon>Bacteria</taxon>
        <taxon>Pseudomonadati</taxon>
        <taxon>Pseudomonadota</taxon>
        <taxon>Betaproteobacteria</taxon>
        <taxon>Burkholderiales</taxon>
        <taxon>Burkholderiaceae</taxon>
        <taxon>Paraburkholderia</taxon>
    </lineage>
</organism>
<dbReference type="InterPro" id="IPR037883">
    <property type="entry name" value="Knr4/Smi1-like_sf"/>
</dbReference>
<dbReference type="SMART" id="SM00860">
    <property type="entry name" value="SMI1_KNR4"/>
    <property type="match status" value="1"/>
</dbReference>
<dbReference type="SUPFAM" id="SSF160631">
    <property type="entry name" value="SMI1/KNR4-like"/>
    <property type="match status" value="1"/>
</dbReference>
<reference evidence="2 3" key="1">
    <citation type="submission" date="2021-02" db="EMBL/GenBank/DDBJ databases">
        <authorList>
            <person name="Vanwijnsberghe S."/>
        </authorList>
    </citation>
    <scope>NUCLEOTIDE SEQUENCE [LARGE SCALE GENOMIC DNA]</scope>
    <source>
        <strain evidence="2 3">R-69658</strain>
    </source>
</reference>
<gene>
    <name evidence="2" type="ORF">R69658_08181</name>
</gene>
<dbReference type="RefSeq" id="WP_200623300.1">
    <property type="nucleotide sequence ID" value="NZ_CAJNAU010000282.1"/>
</dbReference>
<proteinExistence type="predicted"/>
<protein>
    <recommendedName>
        <fullName evidence="1">Knr4/Smi1-like domain-containing protein</fullName>
    </recommendedName>
</protein>
<feature type="domain" description="Knr4/Smi1-like" evidence="1">
    <location>
        <begin position="11"/>
        <end position="133"/>
    </location>
</feature>
<dbReference type="Gene3D" id="3.40.1580.10">
    <property type="entry name" value="SMI1/KNR4-like"/>
    <property type="match status" value="1"/>
</dbReference>
<sequence length="168" mass="18463">MDLKPRGSLPAPSSDTVAHVEMILRVKLPQEYLNLLAAMNGAYIEENIFDIPGGNHAGVSRFIPFDKVLYEKSLVEQTGPTEFLPIADASGGNYICLSIGSNDLWGVYFFDHEIPGDDALTKIAQNLPQFLDILKPFSVDYVQLGPNEGGHTWIDPEFLKEIKGGSPD</sequence>
<dbReference type="Pfam" id="PF14568">
    <property type="entry name" value="SUKH_6"/>
    <property type="match status" value="1"/>
</dbReference>
<dbReference type="EMBL" id="CAJNAU010000282">
    <property type="protein sequence ID" value="CAE6871534.1"/>
    <property type="molecule type" value="Genomic_DNA"/>
</dbReference>
<dbReference type="Proteomes" id="UP000674425">
    <property type="component" value="Unassembled WGS sequence"/>
</dbReference>